<proteinExistence type="predicted"/>
<evidence type="ECO:0000313" key="2">
    <source>
        <dbReference type="EMBL" id="TSB29360.1"/>
    </source>
</evidence>
<comment type="caution">
    <text evidence="2">The sequence shown here is derived from an EMBL/GenBank/DDBJ whole genome shotgun (WGS) entry which is preliminary data.</text>
</comment>
<organism evidence="2 3">
    <name type="scientific">Streptomyces benahoarensis</name>
    <dbReference type="NCBI Taxonomy" id="2595054"/>
    <lineage>
        <taxon>Bacteria</taxon>
        <taxon>Bacillati</taxon>
        <taxon>Actinomycetota</taxon>
        <taxon>Actinomycetes</taxon>
        <taxon>Kitasatosporales</taxon>
        <taxon>Streptomycetaceae</taxon>
        <taxon>Streptomyces</taxon>
    </lineage>
</organism>
<dbReference type="EMBL" id="VKLS01000530">
    <property type="protein sequence ID" value="TSB29360.1"/>
    <property type="molecule type" value="Genomic_DNA"/>
</dbReference>
<reference evidence="2 3" key="1">
    <citation type="submission" date="2019-07" db="EMBL/GenBank/DDBJ databases">
        <title>Draft genome for Streptomyces benahoarensis MZ03-48.</title>
        <authorList>
            <person name="Gonzalez-Pimentel J.L."/>
        </authorList>
    </citation>
    <scope>NUCLEOTIDE SEQUENCE [LARGE SCALE GENOMIC DNA]</scope>
    <source>
        <strain evidence="2 3">MZ03-48</strain>
    </source>
</reference>
<dbReference type="InterPro" id="IPR040570">
    <property type="entry name" value="LAL_C2"/>
</dbReference>
<keyword evidence="3" id="KW-1185">Reference proteome</keyword>
<dbReference type="Pfam" id="PF18603">
    <property type="entry name" value="LAL_C2"/>
    <property type="match status" value="1"/>
</dbReference>
<dbReference type="AlphaFoldDB" id="A0A553YJL7"/>
<accession>A0A553YJL7</accession>
<name>A0A553YJL7_9ACTN</name>
<evidence type="ECO:0000313" key="3">
    <source>
        <dbReference type="Proteomes" id="UP000320888"/>
    </source>
</evidence>
<sequence length="81" mass="8619">MLITAIPLVALKNHGPLPAAFPVSRRLPLRTIVKPGTEITPACWSADRHGFVVVAGATAPEVDARLAEIRDQVVCRLVPTG</sequence>
<evidence type="ECO:0000259" key="1">
    <source>
        <dbReference type="Pfam" id="PF18603"/>
    </source>
</evidence>
<gene>
    <name evidence="2" type="ORF">FNZ23_26370</name>
</gene>
<dbReference type="Proteomes" id="UP000320888">
    <property type="component" value="Unassembled WGS sequence"/>
</dbReference>
<dbReference type="RefSeq" id="WP_143942917.1">
    <property type="nucleotide sequence ID" value="NZ_VKLS01000530.1"/>
</dbReference>
<feature type="domain" description="L-amino acid ligase C-terminal" evidence="1">
    <location>
        <begin position="33"/>
        <end position="76"/>
    </location>
</feature>
<protein>
    <recommendedName>
        <fullName evidence="1">L-amino acid ligase C-terminal domain-containing protein</fullName>
    </recommendedName>
</protein>